<dbReference type="EMBL" id="JAMZDX010000004">
    <property type="protein sequence ID" value="MCP2310860.1"/>
    <property type="molecule type" value="Genomic_DNA"/>
</dbReference>
<comment type="caution">
    <text evidence="1">The sequence shown here is derived from an EMBL/GenBank/DDBJ whole genome shotgun (WGS) entry which is preliminary data.</text>
</comment>
<gene>
    <name evidence="1" type="ORF">FHR36_004023</name>
    <name evidence="2" type="ORF">FHR36_007494</name>
</gene>
<accession>A0ABT1J0B7</accession>
<evidence type="ECO:0000313" key="1">
    <source>
        <dbReference type="EMBL" id="MCP2310860.1"/>
    </source>
</evidence>
<evidence type="ECO:0000313" key="2">
    <source>
        <dbReference type="EMBL" id="MCP2314295.1"/>
    </source>
</evidence>
<dbReference type="EMBL" id="JAMZDX010000008">
    <property type="protein sequence ID" value="MCP2314295.1"/>
    <property type="molecule type" value="Genomic_DNA"/>
</dbReference>
<evidence type="ECO:0000313" key="3">
    <source>
        <dbReference type="Proteomes" id="UP001206483"/>
    </source>
</evidence>
<dbReference type="RefSeq" id="WP_253799488.1">
    <property type="nucleotide sequence ID" value="NZ_BAAAUB010000149.1"/>
</dbReference>
<reference evidence="1 3" key="1">
    <citation type="submission" date="2022-06" db="EMBL/GenBank/DDBJ databases">
        <title>Sequencing the genomes of 1000 actinobacteria strains.</title>
        <authorList>
            <person name="Klenk H.-P."/>
        </authorList>
    </citation>
    <scope>NUCLEOTIDE SEQUENCE [LARGE SCALE GENOMIC DNA]</scope>
    <source>
        <strain evidence="1 3">DSM 41656</strain>
    </source>
</reference>
<keyword evidence="3" id="KW-1185">Reference proteome</keyword>
<name>A0ABT1J0B7_9ACTN</name>
<organism evidence="1 3">
    <name type="scientific">Kitasatospora paracochleata</name>
    <dbReference type="NCBI Taxonomy" id="58354"/>
    <lineage>
        <taxon>Bacteria</taxon>
        <taxon>Bacillati</taxon>
        <taxon>Actinomycetota</taxon>
        <taxon>Actinomycetes</taxon>
        <taxon>Kitasatosporales</taxon>
        <taxon>Streptomycetaceae</taxon>
        <taxon>Kitasatospora</taxon>
    </lineage>
</organism>
<protein>
    <submittedName>
        <fullName evidence="1">Uncharacterized protein</fullName>
    </submittedName>
</protein>
<sequence length="46" mass="5254">MKFRVPVTSRLGGCTANAALVSVPDDPWWEVRVLHAKLYPPPHRWV</sequence>
<proteinExistence type="predicted"/>
<dbReference type="Proteomes" id="UP001206483">
    <property type="component" value="Unassembled WGS sequence"/>
</dbReference>